<dbReference type="InterPro" id="IPR036249">
    <property type="entry name" value="Thioredoxin-like_sf"/>
</dbReference>
<dbReference type="EMBL" id="LR586016">
    <property type="protein sequence ID" value="VIP05555.1"/>
    <property type="molecule type" value="Genomic_DNA"/>
</dbReference>
<dbReference type="Proteomes" id="UP000464378">
    <property type="component" value="Chromosome"/>
</dbReference>
<gene>
    <name evidence="1" type="ORF">GMBLW1_36380</name>
</gene>
<dbReference type="InParanoid" id="A0A6C2YXR2"/>
<protein>
    <submittedName>
        <fullName evidence="1">Ferredoxin, 2Fe-2S</fullName>
    </submittedName>
</protein>
<dbReference type="AlphaFoldDB" id="A0A6C2YXR2"/>
<dbReference type="SUPFAM" id="SSF52833">
    <property type="entry name" value="Thioredoxin-like"/>
    <property type="match status" value="1"/>
</dbReference>
<accession>A0A6C2YXR2</accession>
<proteinExistence type="predicted"/>
<dbReference type="EMBL" id="LR593887">
    <property type="protein sequence ID" value="VTS08466.1"/>
    <property type="molecule type" value="Genomic_DNA"/>
</dbReference>
<evidence type="ECO:0000313" key="2">
    <source>
        <dbReference type="Proteomes" id="UP000464378"/>
    </source>
</evidence>
<dbReference type="Gene3D" id="3.40.30.10">
    <property type="entry name" value="Glutaredoxin"/>
    <property type="match status" value="1"/>
</dbReference>
<organism evidence="1">
    <name type="scientific">Tuwongella immobilis</name>
    <dbReference type="NCBI Taxonomy" id="692036"/>
    <lineage>
        <taxon>Bacteria</taxon>
        <taxon>Pseudomonadati</taxon>
        <taxon>Planctomycetota</taxon>
        <taxon>Planctomycetia</taxon>
        <taxon>Gemmatales</taxon>
        <taxon>Gemmataceae</taxon>
        <taxon>Tuwongella</taxon>
    </lineage>
</organism>
<sequence>MRQGAFHGPDSGTAGKFMSESTDPKLAEIANKLCIGSFYRHVLLCIGETCCDSETGNAAWELLKRLLKDHQLSLSTAPGACYRTKVGCLRVCIQGPILVVYPEGTWYANMTVERIPRFVQEHLIEGREIPEWIFARNPLPLVQESAPRIELPRSDG</sequence>
<evidence type="ECO:0000313" key="1">
    <source>
        <dbReference type="EMBL" id="VIP05555.1"/>
    </source>
</evidence>
<name>A0A6C2YXR2_9BACT</name>
<keyword evidence="2" id="KW-1185">Reference proteome</keyword>
<dbReference type="KEGG" id="tim:GMBLW1_36380"/>
<reference evidence="1" key="1">
    <citation type="submission" date="2019-04" db="EMBL/GenBank/DDBJ databases">
        <authorList>
            <consortium name="Science for Life Laboratories"/>
        </authorList>
    </citation>
    <scope>NUCLEOTIDE SEQUENCE</scope>
    <source>
        <strain evidence="1">MBLW1</strain>
    </source>
</reference>
<dbReference type="CDD" id="cd02980">
    <property type="entry name" value="TRX_Fd_family"/>
    <property type="match status" value="1"/>
</dbReference>